<evidence type="ECO:0000313" key="2">
    <source>
        <dbReference type="EMBL" id="XDI35103.1"/>
    </source>
</evidence>
<dbReference type="EMBL" id="CP162550">
    <property type="protein sequence ID" value="XDI35103.1"/>
    <property type="molecule type" value="Genomic_DNA"/>
</dbReference>
<dbReference type="InterPro" id="IPR035985">
    <property type="entry name" value="Ubiquitin-activating_enz"/>
</dbReference>
<dbReference type="GO" id="GO:0016779">
    <property type="term" value="F:nucleotidyltransferase activity"/>
    <property type="evidence" value="ECO:0007669"/>
    <property type="project" value="UniProtKB-KW"/>
</dbReference>
<accession>A0AB39BMY2</accession>
<keyword evidence="2" id="KW-0548">Nucleotidyltransferase</keyword>
<dbReference type="Gene3D" id="3.40.50.720">
    <property type="entry name" value="NAD(P)-binding Rossmann-like Domain"/>
    <property type="match status" value="1"/>
</dbReference>
<proteinExistence type="predicted"/>
<geneLocation type="plasmid" evidence="2">
    <name>unnamed</name>
</geneLocation>
<sequence length="287" mass="32700">MNKVINLFKEIKYDTNYFVAKRKLYFQIIQVGVGGTGSTLVQQLTQLLAASDVYCSYLLADPDVFEEKNLKNQLCCEYDVGKSKAKVLAERYGSVYDLNISYYDKSYIEDTSVLKMFLESIDEAAAHRNDVVRIPILIGCVDNNYTRQIMHEYFIESNRLIYIDAGNESVQMAEGPIEKWSFDEKENYNQSGYTGQVVCGVRLNNETYVAPVGEVFANILEEKDEIAPSEMSCAEMSASDPQRMITNKFSALCLMTFLNELIACGELSSHYILFHARKGYMRQFAIM</sequence>
<dbReference type="RefSeq" id="WP_368502720.1">
    <property type="nucleotide sequence ID" value="NZ_CP162550.1"/>
</dbReference>
<dbReference type="SUPFAM" id="SSF69572">
    <property type="entry name" value="Activating enzymes of the ubiquitin-like proteins"/>
    <property type="match status" value="1"/>
</dbReference>
<keyword evidence="2" id="KW-0614">Plasmid</keyword>
<feature type="domain" description="THIF-type NAD/FAD binding fold" evidence="1">
    <location>
        <begin position="27"/>
        <end position="167"/>
    </location>
</feature>
<keyword evidence="2" id="KW-0808">Transferase</keyword>
<dbReference type="Pfam" id="PF00899">
    <property type="entry name" value="ThiF"/>
    <property type="match status" value="1"/>
</dbReference>
<gene>
    <name evidence="2" type="ORF">AB3N04_01075</name>
</gene>
<evidence type="ECO:0000259" key="1">
    <source>
        <dbReference type="Pfam" id="PF00899"/>
    </source>
</evidence>
<reference evidence="2" key="1">
    <citation type="submission" date="2024-07" db="EMBL/GenBank/DDBJ databases">
        <title>Identification and characteristics of an arsenic-resistant bacterial isolate, which belongs to a novel species.</title>
        <authorList>
            <person name="Juszczyk A."/>
            <person name="Kowalczyk A."/>
            <person name="Was K."/>
            <person name="Kosowicz W."/>
            <person name="Budzyn A."/>
            <person name="Latowski D."/>
        </authorList>
    </citation>
    <scope>NUCLEOTIDE SEQUENCE</scope>
    <source>
        <strain evidence="2">As8PL</strain>
        <plasmid evidence="2">unnamed</plasmid>
    </source>
</reference>
<dbReference type="GO" id="GO:0008641">
    <property type="term" value="F:ubiquitin-like modifier activating enzyme activity"/>
    <property type="evidence" value="ECO:0007669"/>
    <property type="project" value="InterPro"/>
</dbReference>
<protein>
    <submittedName>
        <fullName evidence="2">ThiF family adenylyltransferase</fullName>
    </submittedName>
</protein>
<name>A0AB39BMY2_9BACI</name>
<organism evidence="2">
    <name type="scientific">Alkalihalophilus sp. As8PL</name>
    <dbReference type="NCBI Taxonomy" id="3237103"/>
    <lineage>
        <taxon>Bacteria</taxon>
        <taxon>Bacillati</taxon>
        <taxon>Bacillota</taxon>
        <taxon>Bacilli</taxon>
        <taxon>Bacillales</taxon>
        <taxon>Bacillaceae</taxon>
        <taxon>Alkalihalophilus</taxon>
    </lineage>
</organism>
<dbReference type="InterPro" id="IPR000594">
    <property type="entry name" value="ThiF_NAD_FAD-bd"/>
</dbReference>
<dbReference type="AlphaFoldDB" id="A0AB39BMY2"/>